<dbReference type="Gene3D" id="1.10.10.60">
    <property type="entry name" value="Homeodomain-like"/>
    <property type="match status" value="1"/>
</dbReference>
<evidence type="ECO:0000256" key="2">
    <source>
        <dbReference type="ARBA" id="ARBA00023125"/>
    </source>
</evidence>
<dbReference type="Gene3D" id="1.10.357.10">
    <property type="entry name" value="Tetracycline Repressor, domain 2"/>
    <property type="match status" value="1"/>
</dbReference>
<dbReference type="PATRIC" id="fig|1217721.7.peg.2881"/>
<protein>
    <submittedName>
        <fullName evidence="6">TetR family transcriptional regulator</fullName>
    </submittedName>
</protein>
<dbReference type="PROSITE" id="PS50977">
    <property type="entry name" value="HTH_TETR_2"/>
    <property type="match status" value="1"/>
</dbReference>
<gene>
    <name evidence="6" type="ORF">HY57_13980</name>
</gene>
<keyword evidence="7" id="KW-1185">Reference proteome</keyword>
<dbReference type="InterPro" id="IPR036271">
    <property type="entry name" value="Tet_transcr_reg_TetR-rel_C_sf"/>
</dbReference>
<dbReference type="Proteomes" id="UP000027987">
    <property type="component" value="Chromosome"/>
</dbReference>
<dbReference type="SUPFAM" id="SSF48498">
    <property type="entry name" value="Tetracyclin repressor-like, C-terminal domain"/>
    <property type="match status" value="1"/>
</dbReference>
<dbReference type="PANTHER" id="PTHR47506:SF7">
    <property type="entry name" value="TRANSCRIPTIONAL REGULATORY PROTEIN"/>
    <property type="match status" value="1"/>
</dbReference>
<reference evidence="6 7" key="1">
    <citation type="submission" date="2014-07" db="EMBL/GenBank/DDBJ databases">
        <title>Complete Genome Sequence of Dyella japonica Strain A8 Isolated from Malaysian Tropical Soil.</title>
        <authorList>
            <person name="Hui R.K.H."/>
            <person name="Chen J.-W."/>
            <person name="Chan K.-G."/>
            <person name="Leung F.C.C."/>
        </authorList>
    </citation>
    <scope>NUCLEOTIDE SEQUENCE [LARGE SCALE GENOMIC DNA]</scope>
    <source>
        <strain evidence="6 7">A8</strain>
    </source>
</reference>
<feature type="DNA-binding region" description="H-T-H motif" evidence="4">
    <location>
        <begin position="32"/>
        <end position="51"/>
    </location>
</feature>
<dbReference type="EMBL" id="CP008884">
    <property type="protein sequence ID" value="AIF48274.1"/>
    <property type="molecule type" value="Genomic_DNA"/>
</dbReference>
<accession>A0A075K220</accession>
<dbReference type="OrthoDB" id="9798857at2"/>
<evidence type="ECO:0000256" key="3">
    <source>
        <dbReference type="ARBA" id="ARBA00023163"/>
    </source>
</evidence>
<evidence type="ECO:0000313" key="6">
    <source>
        <dbReference type="EMBL" id="AIF48274.1"/>
    </source>
</evidence>
<proteinExistence type="predicted"/>
<dbReference type="AlphaFoldDB" id="A0A075K220"/>
<evidence type="ECO:0000259" key="5">
    <source>
        <dbReference type="PROSITE" id="PS50977"/>
    </source>
</evidence>
<dbReference type="PRINTS" id="PR00455">
    <property type="entry name" value="HTHTETR"/>
</dbReference>
<keyword evidence="1" id="KW-0805">Transcription regulation</keyword>
<name>A0A075K220_9GAMM</name>
<dbReference type="SUPFAM" id="SSF46689">
    <property type="entry name" value="Homeodomain-like"/>
    <property type="match status" value="1"/>
</dbReference>
<keyword evidence="2 4" id="KW-0238">DNA-binding</keyword>
<evidence type="ECO:0000256" key="4">
    <source>
        <dbReference type="PROSITE-ProRule" id="PRU00335"/>
    </source>
</evidence>
<evidence type="ECO:0000256" key="1">
    <source>
        <dbReference type="ARBA" id="ARBA00023015"/>
    </source>
</evidence>
<dbReference type="GO" id="GO:0003677">
    <property type="term" value="F:DNA binding"/>
    <property type="evidence" value="ECO:0007669"/>
    <property type="project" value="UniProtKB-UniRule"/>
</dbReference>
<dbReference type="HOGENOM" id="CLU_069356_28_2_6"/>
<dbReference type="InterPro" id="IPR009057">
    <property type="entry name" value="Homeodomain-like_sf"/>
</dbReference>
<sequence>MGVSKRQAIENKEAIVTAAEKLFRERGVADVGLSELTKAAGFTQGGFYNHFKSKDALVAAAMDKAMEDGANLLLAGFDAAHAKAADPMRQYAEWYLSTEHLANIESGCPLTAYAGDVRRLGPEARQSYAHGLSWNIDQLAALMDGESPQEKRKKAVTLFSQMVGSLVLSRAVAEAAPALAEEVLDDGRRQVLQAIAGAA</sequence>
<evidence type="ECO:0000313" key="7">
    <source>
        <dbReference type="Proteomes" id="UP000027987"/>
    </source>
</evidence>
<dbReference type="STRING" id="1217721.HY57_13980"/>
<dbReference type="PANTHER" id="PTHR47506">
    <property type="entry name" value="TRANSCRIPTIONAL REGULATORY PROTEIN"/>
    <property type="match status" value="1"/>
</dbReference>
<dbReference type="KEGG" id="dja:HY57_13980"/>
<organism evidence="6 7">
    <name type="scientific">Dyella japonica A8</name>
    <dbReference type="NCBI Taxonomy" id="1217721"/>
    <lineage>
        <taxon>Bacteria</taxon>
        <taxon>Pseudomonadati</taxon>
        <taxon>Pseudomonadota</taxon>
        <taxon>Gammaproteobacteria</taxon>
        <taxon>Lysobacterales</taxon>
        <taxon>Rhodanobacteraceae</taxon>
        <taxon>Dyella</taxon>
    </lineage>
</organism>
<keyword evidence="3" id="KW-0804">Transcription</keyword>
<feature type="domain" description="HTH tetR-type" evidence="5">
    <location>
        <begin position="9"/>
        <end position="69"/>
    </location>
</feature>
<dbReference type="Pfam" id="PF00440">
    <property type="entry name" value="TetR_N"/>
    <property type="match status" value="1"/>
</dbReference>
<dbReference type="InterPro" id="IPR001647">
    <property type="entry name" value="HTH_TetR"/>
</dbReference>